<dbReference type="AlphaFoldDB" id="G7N491"/>
<organism evidence="2">
    <name type="scientific">Macaca mulatta</name>
    <name type="common">Rhesus macaque</name>
    <dbReference type="NCBI Taxonomy" id="9544"/>
    <lineage>
        <taxon>Eukaryota</taxon>
        <taxon>Metazoa</taxon>
        <taxon>Chordata</taxon>
        <taxon>Craniata</taxon>
        <taxon>Vertebrata</taxon>
        <taxon>Euteleostomi</taxon>
        <taxon>Mammalia</taxon>
        <taxon>Eutheria</taxon>
        <taxon>Euarchontoglires</taxon>
        <taxon>Primates</taxon>
        <taxon>Haplorrhini</taxon>
        <taxon>Catarrhini</taxon>
        <taxon>Cercopithecidae</taxon>
        <taxon>Cercopithecinae</taxon>
        <taxon>Macaca</taxon>
    </lineage>
</organism>
<accession>G7N491</accession>
<dbReference type="Proteomes" id="UP000013456">
    <property type="component" value="Chromosome 10"/>
</dbReference>
<sequence length="144" mass="15761">MKVSSLTQQQRPPQVVDSATLELRGGALSPEPRRFPESPLQLQGPASLPQPGSRERAVATPPRATRRGGSERTRDSLLGAVGPSGTKPPFFGSALRKGRRRVWATWDPRRRGWGNATGGPGEGACRPRPDPRVLFWHATRLRAR</sequence>
<feature type="region of interest" description="Disordered" evidence="1">
    <location>
        <begin position="109"/>
        <end position="130"/>
    </location>
</feature>
<gene>
    <name evidence="2" type="ORF">EGK_02209</name>
</gene>
<evidence type="ECO:0000256" key="1">
    <source>
        <dbReference type="SAM" id="MobiDB-lite"/>
    </source>
</evidence>
<proteinExistence type="predicted"/>
<protein>
    <submittedName>
        <fullName evidence="2">Uncharacterized protein</fullName>
    </submittedName>
</protein>
<evidence type="ECO:0000313" key="2">
    <source>
        <dbReference type="EMBL" id="EHH19534.1"/>
    </source>
</evidence>
<reference evidence="2" key="1">
    <citation type="journal article" date="2011" name="Nat. Biotechnol.">
        <title>Genome sequencing and comparison of two nonhuman primate animal models, the cynomolgus and Chinese rhesus macaques.</title>
        <authorList>
            <person name="Yan G."/>
            <person name="Zhang G."/>
            <person name="Fang X."/>
            <person name="Zhang Y."/>
            <person name="Li C."/>
            <person name="Ling F."/>
            <person name="Cooper D.N."/>
            <person name="Li Q."/>
            <person name="Li Y."/>
            <person name="van Gool A.J."/>
            <person name="Du H."/>
            <person name="Chen J."/>
            <person name="Chen R."/>
            <person name="Zhang P."/>
            <person name="Huang Z."/>
            <person name="Thompson J.R."/>
            <person name="Meng Y."/>
            <person name="Bai Y."/>
            <person name="Wang J."/>
            <person name="Zhuo M."/>
            <person name="Wang T."/>
            <person name="Huang Y."/>
            <person name="Wei L."/>
            <person name="Li J."/>
            <person name="Wang Z."/>
            <person name="Hu H."/>
            <person name="Yang P."/>
            <person name="Le L."/>
            <person name="Stenson P.D."/>
            <person name="Li B."/>
            <person name="Liu X."/>
            <person name="Ball E.V."/>
            <person name="An N."/>
            <person name="Huang Q."/>
            <person name="Zhang Y."/>
            <person name="Fan W."/>
            <person name="Zhang X."/>
            <person name="Li Y."/>
            <person name="Wang W."/>
            <person name="Katze M.G."/>
            <person name="Su B."/>
            <person name="Nielsen R."/>
            <person name="Yang H."/>
            <person name="Wang J."/>
            <person name="Wang X."/>
            <person name="Wang J."/>
        </authorList>
    </citation>
    <scope>NUCLEOTIDE SEQUENCE [LARGE SCALE GENOMIC DNA]</scope>
    <source>
        <strain evidence="2">CR-5</strain>
    </source>
</reference>
<dbReference type="EMBL" id="CM001262">
    <property type="protein sequence ID" value="EHH19534.1"/>
    <property type="molecule type" value="Genomic_DNA"/>
</dbReference>
<feature type="region of interest" description="Disordered" evidence="1">
    <location>
        <begin position="1"/>
        <end position="95"/>
    </location>
</feature>
<feature type="compositionally biased region" description="Polar residues" evidence="1">
    <location>
        <begin position="1"/>
        <end position="12"/>
    </location>
</feature>
<name>G7N491_MACMU</name>